<reference evidence="1 2" key="1">
    <citation type="submission" date="2016-10" db="EMBL/GenBank/DDBJ databases">
        <authorList>
            <person name="de Groot N.N."/>
        </authorList>
    </citation>
    <scope>NUCLEOTIDE SEQUENCE [LARGE SCALE GENOMIC DNA]</scope>
    <source>
        <strain evidence="1 2">CGMCC 4.5506</strain>
    </source>
</reference>
<evidence type="ECO:0000313" key="2">
    <source>
        <dbReference type="Proteomes" id="UP000199494"/>
    </source>
</evidence>
<proteinExistence type="predicted"/>
<dbReference type="Proteomes" id="UP000199494">
    <property type="component" value="Unassembled WGS sequence"/>
</dbReference>
<dbReference type="EMBL" id="FMZE01000002">
    <property type="protein sequence ID" value="SDC41416.1"/>
    <property type="molecule type" value="Genomic_DNA"/>
</dbReference>
<gene>
    <name evidence="1" type="ORF">SAMN05421630_1025</name>
</gene>
<keyword evidence="2" id="KW-1185">Reference proteome</keyword>
<accession>A0A1G6LFQ5</accession>
<dbReference type="RefSeq" id="WP_110057672.1">
    <property type="nucleotide sequence ID" value="NZ_CP016353.1"/>
</dbReference>
<protein>
    <submittedName>
        <fullName evidence="1">Uncharacterized protein</fullName>
    </submittedName>
</protein>
<name>A0A1G6LFQ5_9PSEU</name>
<organism evidence="1 2">
    <name type="scientific">Prauserella marina</name>
    <dbReference type="NCBI Taxonomy" id="530584"/>
    <lineage>
        <taxon>Bacteria</taxon>
        <taxon>Bacillati</taxon>
        <taxon>Actinomycetota</taxon>
        <taxon>Actinomycetes</taxon>
        <taxon>Pseudonocardiales</taxon>
        <taxon>Pseudonocardiaceae</taxon>
        <taxon>Prauserella</taxon>
    </lineage>
</organism>
<sequence>MFPVAAVRWSGAGCLVAPLLLLGLIVGVVVQDVFDGMRLITDVGWVAGFLISAVLIQSVGRRLNRQSNRHTLYDSPMQNYWWLAFVCAILAAGIVLLTRLPG</sequence>
<evidence type="ECO:0000313" key="1">
    <source>
        <dbReference type="EMBL" id="SDC41416.1"/>
    </source>
</evidence>
<dbReference type="OrthoDB" id="3700645at2"/>
<dbReference type="AlphaFoldDB" id="A0A1G6LFQ5"/>